<dbReference type="NCBIfam" id="NF009487">
    <property type="entry name" value="PRK12849.1"/>
    <property type="match status" value="1"/>
</dbReference>
<keyword evidence="4 6" id="KW-0143">Chaperone</keyword>
<dbReference type="Proteomes" id="UP000228875">
    <property type="component" value="Unassembled WGS sequence"/>
</dbReference>
<comment type="subunit">
    <text evidence="6 8">Forms a cylinder of 14 subunits composed of two heptameric rings stacked back-to-back. Interacts with the co-chaperonin GroES.</text>
</comment>
<dbReference type="GO" id="GO:0005524">
    <property type="term" value="F:ATP binding"/>
    <property type="evidence" value="ECO:0007669"/>
    <property type="project" value="UniProtKB-UniRule"/>
</dbReference>
<dbReference type="HAMAP" id="MF_00600">
    <property type="entry name" value="CH60"/>
    <property type="match status" value="1"/>
</dbReference>
<comment type="similarity">
    <text evidence="1 6 7">Belongs to the chaperonin (HSP60) family.</text>
</comment>
<dbReference type="SUPFAM" id="SSF48592">
    <property type="entry name" value="GroEL equatorial domain-like"/>
    <property type="match status" value="1"/>
</dbReference>
<dbReference type="PRINTS" id="PR00298">
    <property type="entry name" value="CHAPERONIN60"/>
</dbReference>
<evidence type="ECO:0000256" key="4">
    <source>
        <dbReference type="ARBA" id="ARBA00023186"/>
    </source>
</evidence>
<dbReference type="NCBIfam" id="NF000592">
    <property type="entry name" value="PRK00013.1"/>
    <property type="match status" value="1"/>
</dbReference>
<feature type="binding site" evidence="6">
    <location>
        <begin position="86"/>
        <end position="90"/>
    </location>
    <ligand>
        <name>ATP</name>
        <dbReference type="ChEBI" id="CHEBI:30616"/>
    </ligand>
</feature>
<dbReference type="SUPFAM" id="SSF54849">
    <property type="entry name" value="GroEL-intermediate domain like"/>
    <property type="match status" value="2"/>
</dbReference>
<comment type="caution">
    <text evidence="10">The sequence shown here is derived from an EMBL/GenBank/DDBJ whole genome shotgun (WGS) entry which is preliminary data.</text>
</comment>
<reference evidence="11" key="1">
    <citation type="submission" date="2017-09" db="EMBL/GenBank/DDBJ databases">
        <title>Depth-based differentiation of microbial function through sediment-hosted aquifers and enrichment of novel symbionts in the deep terrestrial subsurface.</title>
        <authorList>
            <person name="Probst A.J."/>
            <person name="Ladd B."/>
            <person name="Jarett J.K."/>
            <person name="Geller-Mcgrath D.E."/>
            <person name="Sieber C.M.K."/>
            <person name="Emerson J.B."/>
            <person name="Anantharaman K."/>
            <person name="Thomas B.C."/>
            <person name="Malmstrom R."/>
            <person name="Stieglmeier M."/>
            <person name="Klingl A."/>
            <person name="Woyke T."/>
            <person name="Ryan C.M."/>
            <person name="Banfield J.F."/>
        </authorList>
    </citation>
    <scope>NUCLEOTIDE SEQUENCE [LARGE SCALE GENOMIC DNA]</scope>
</reference>
<evidence type="ECO:0000256" key="8">
    <source>
        <dbReference type="RuleBase" id="RU000419"/>
    </source>
</evidence>
<dbReference type="GO" id="GO:0005737">
    <property type="term" value="C:cytoplasm"/>
    <property type="evidence" value="ECO:0007669"/>
    <property type="project" value="UniProtKB-SubCell"/>
</dbReference>
<dbReference type="InterPro" id="IPR018370">
    <property type="entry name" value="Chaperonin_Cpn60_CS"/>
</dbReference>
<feature type="binding site" evidence="6">
    <location>
        <begin position="29"/>
        <end position="32"/>
    </location>
    <ligand>
        <name>ATP</name>
        <dbReference type="ChEBI" id="CHEBI:30616"/>
    </ligand>
</feature>
<dbReference type="Gene3D" id="3.50.7.10">
    <property type="entry name" value="GroEL"/>
    <property type="match status" value="1"/>
</dbReference>
<dbReference type="GO" id="GO:0051082">
    <property type="term" value="F:unfolded protein binding"/>
    <property type="evidence" value="ECO:0007669"/>
    <property type="project" value="UniProtKB-UniRule"/>
</dbReference>
<comment type="subcellular location">
    <subcellularLocation>
        <location evidence="6">Cytoplasm</location>
    </subcellularLocation>
</comment>
<evidence type="ECO:0000256" key="9">
    <source>
        <dbReference type="SAM" id="Coils"/>
    </source>
</evidence>
<dbReference type="EC" id="5.6.1.7" evidence="6"/>
<dbReference type="InterPro" id="IPR001844">
    <property type="entry name" value="Cpn60/GroEL"/>
</dbReference>
<feature type="binding site" evidence="6">
    <location>
        <position position="414"/>
    </location>
    <ligand>
        <name>ATP</name>
        <dbReference type="ChEBI" id="CHEBI:30616"/>
    </ligand>
</feature>
<dbReference type="AlphaFoldDB" id="A0A2M8DMX4"/>
<dbReference type="SUPFAM" id="SSF52029">
    <property type="entry name" value="GroEL apical domain-like"/>
    <property type="match status" value="1"/>
</dbReference>
<keyword evidence="9" id="KW-0175">Coiled coil</keyword>
<keyword evidence="3 6" id="KW-0067">ATP-binding</keyword>
<dbReference type="PROSITE" id="PS00296">
    <property type="entry name" value="CHAPERONINS_CPN60"/>
    <property type="match status" value="1"/>
</dbReference>
<dbReference type="Gene3D" id="1.10.560.10">
    <property type="entry name" value="GroEL-like equatorial domain"/>
    <property type="match status" value="1"/>
</dbReference>
<dbReference type="Pfam" id="PF00118">
    <property type="entry name" value="Cpn60_TCP1"/>
    <property type="match status" value="1"/>
</dbReference>
<comment type="function">
    <text evidence="6 8">Together with its co-chaperonin GroES, plays an essential role in assisting protein folding. The GroEL-GroES system forms a nano-cage that allows encapsulation of the non-native substrate proteins and provides a physical environment optimized to promote and accelerate protein folding.</text>
</comment>
<accession>A0A2M8DMX4</accession>
<dbReference type="PANTHER" id="PTHR45633">
    <property type="entry name" value="60 KDA HEAT SHOCK PROTEIN, MITOCHONDRIAL"/>
    <property type="match status" value="1"/>
</dbReference>
<evidence type="ECO:0000256" key="3">
    <source>
        <dbReference type="ARBA" id="ARBA00022840"/>
    </source>
</evidence>
<evidence type="ECO:0000256" key="2">
    <source>
        <dbReference type="ARBA" id="ARBA00022741"/>
    </source>
</evidence>
<keyword evidence="6" id="KW-0963">Cytoplasm</keyword>
<evidence type="ECO:0000256" key="1">
    <source>
        <dbReference type="ARBA" id="ARBA00006607"/>
    </source>
</evidence>
<protein>
    <recommendedName>
        <fullName evidence="6">Chaperonin GroEL</fullName>
        <ecNumber evidence="6">5.6.1.7</ecNumber>
    </recommendedName>
    <alternativeName>
        <fullName evidence="6">60 kDa chaperonin</fullName>
    </alternativeName>
    <alternativeName>
        <fullName evidence="6">Chaperonin-60</fullName>
        <shortName evidence="6">Cpn60</shortName>
    </alternativeName>
</protein>
<feature type="coiled-coil region" evidence="9">
    <location>
        <begin position="338"/>
        <end position="365"/>
    </location>
</feature>
<dbReference type="NCBIfam" id="TIGR02348">
    <property type="entry name" value="GroEL"/>
    <property type="match status" value="1"/>
</dbReference>
<gene>
    <name evidence="6 10" type="primary">groL</name>
    <name evidence="6" type="synonym">groEL</name>
    <name evidence="10" type="ORF">CO077_01510</name>
</gene>
<dbReference type="NCBIfam" id="NF009489">
    <property type="entry name" value="PRK12851.1"/>
    <property type="match status" value="1"/>
</dbReference>
<dbReference type="InterPro" id="IPR002423">
    <property type="entry name" value="Cpn60/GroEL/TCP-1"/>
</dbReference>
<dbReference type="InterPro" id="IPR027413">
    <property type="entry name" value="GROEL-like_equatorial_sf"/>
</dbReference>
<keyword evidence="2 6" id="KW-0547">Nucleotide-binding</keyword>
<keyword evidence="5 6" id="KW-0413">Isomerase</keyword>
<dbReference type="GO" id="GO:0016853">
    <property type="term" value="F:isomerase activity"/>
    <property type="evidence" value="ECO:0007669"/>
    <property type="project" value="UniProtKB-KW"/>
</dbReference>
<dbReference type="NCBIfam" id="NF009488">
    <property type="entry name" value="PRK12850.1"/>
    <property type="match status" value="1"/>
</dbReference>
<evidence type="ECO:0000313" key="11">
    <source>
        <dbReference type="Proteomes" id="UP000228875"/>
    </source>
</evidence>
<organism evidence="10 11">
    <name type="scientific">Candidatus Nealsonbacteria bacterium CG_4_9_14_0_8_um_filter_35_12</name>
    <dbReference type="NCBI Taxonomy" id="1974692"/>
    <lineage>
        <taxon>Bacteria</taxon>
        <taxon>Candidatus Nealsoniibacteriota</taxon>
    </lineage>
</organism>
<evidence type="ECO:0000256" key="6">
    <source>
        <dbReference type="HAMAP-Rule" id="MF_00600"/>
    </source>
</evidence>
<comment type="caution">
    <text evidence="6">Lacks conserved residue(s) required for the propagation of feature annotation.</text>
</comment>
<feature type="coiled-coil region" evidence="9">
    <location>
        <begin position="418"/>
        <end position="445"/>
    </location>
</feature>
<feature type="binding site" evidence="6">
    <location>
        <position position="495"/>
    </location>
    <ligand>
        <name>ATP</name>
        <dbReference type="ChEBI" id="CHEBI:30616"/>
    </ligand>
</feature>
<dbReference type="EMBL" id="PFTB01000036">
    <property type="protein sequence ID" value="PJB99481.1"/>
    <property type="molecule type" value="Genomic_DNA"/>
</dbReference>
<evidence type="ECO:0000256" key="7">
    <source>
        <dbReference type="RuleBase" id="RU000418"/>
    </source>
</evidence>
<dbReference type="Gene3D" id="3.30.260.10">
    <property type="entry name" value="TCP-1-like chaperonin intermediate domain"/>
    <property type="match status" value="1"/>
</dbReference>
<evidence type="ECO:0000313" key="10">
    <source>
        <dbReference type="EMBL" id="PJB99481.1"/>
    </source>
</evidence>
<proteinExistence type="inferred from homology"/>
<name>A0A2M8DMX4_9BACT</name>
<dbReference type="InterPro" id="IPR027410">
    <property type="entry name" value="TCP-1-like_intermed_sf"/>
</dbReference>
<dbReference type="FunFam" id="3.50.7.10:FF:000001">
    <property type="entry name" value="60 kDa chaperonin"/>
    <property type="match status" value="1"/>
</dbReference>
<dbReference type="GO" id="GO:0042026">
    <property type="term" value="P:protein refolding"/>
    <property type="evidence" value="ECO:0007669"/>
    <property type="project" value="UniProtKB-UniRule"/>
</dbReference>
<dbReference type="CDD" id="cd03344">
    <property type="entry name" value="GroEL"/>
    <property type="match status" value="1"/>
</dbReference>
<evidence type="ECO:0000256" key="5">
    <source>
        <dbReference type="ARBA" id="ARBA00023235"/>
    </source>
</evidence>
<dbReference type="GO" id="GO:0140662">
    <property type="term" value="F:ATP-dependent protein folding chaperone"/>
    <property type="evidence" value="ECO:0007669"/>
    <property type="project" value="InterPro"/>
</dbReference>
<sequence length="539" mass="58836">MPKQILFNEVARKKLKSGIDKLTNVIKVTLGPKARHVVLDKGFGTPEISDDGVSIAKEIELENKIENLGVEIMKEVAEKTSEAAGDGTTTAMLLTQAIASEGLKNVTAGAHPLTIKRGIQKGVKEIIKYLKEISKPISKKEEIAQVAAVAALDSEIGNMIADTISEVGKDGVITVEESKKFGLEREIVKGLQFDRGYISPYMITDLERMESVLEDPYILITDKKISALTEILPAMEKVAQTGKKDLVIIAEEVEGDALATLVVNKLRGVFNTLAVKAPGFGDRKKEMLQDIATVCGAQLISEELGLKLENIELKQFGRARKVVAEKEKTTIIEGKGKKEEIDARIKQIKNELKRTESEFDKEKLQERLAKLAGGVAVIKVGAATEVEQKVKQKKTENALNATRAAVEEGILAGGGVALLRSVKVLEKLEKELEEDEKTGVRILKKALEIPIRQIAENSGMDGAIVVEEVRKHEGSFGFNAQTQKFEDLFTVGVIDPTKVVRTALENAASAAGMFLTTEAVVAEIETEKEKKIPSMPEEY</sequence>
<dbReference type="InterPro" id="IPR027409">
    <property type="entry name" value="GroEL-like_apical_dom_sf"/>
</dbReference>